<protein>
    <submittedName>
        <fullName evidence="1">Uncharacterized protein</fullName>
    </submittedName>
</protein>
<reference evidence="1 2" key="1">
    <citation type="submission" date="2023-05" db="EMBL/GenBank/DDBJ databases">
        <title>Pseudoalteromonas ardens sp. nov., Pseudoalteromonas obscura sp. nov., and Pseudoalteromonas umbrosa sp. nov., isolated from the coral Montipora capitata.</title>
        <authorList>
            <person name="Thomas E.M."/>
            <person name="Smith E.M."/>
            <person name="Papke E."/>
            <person name="Shlafstein M.D."/>
            <person name="Oline D.K."/>
            <person name="Videau P."/>
            <person name="Saw J.H."/>
            <person name="Strangman W.K."/>
            <person name="Ushijima B."/>
        </authorList>
    </citation>
    <scope>NUCLEOTIDE SEQUENCE [LARGE SCALE GENOMIC DNA]</scope>
    <source>
        <strain evidence="1 2">P94</strain>
    </source>
</reference>
<name>A0ABT7EGH7_9GAMM</name>
<comment type="caution">
    <text evidence="1">The sequence shown here is derived from an EMBL/GenBank/DDBJ whole genome shotgun (WGS) entry which is preliminary data.</text>
</comment>
<sequence>MKLNKTIIKKLSLNNKEIQKFKTDKIAGGADRHSGEYSCHALE</sequence>
<dbReference type="RefSeq" id="WP_284136369.1">
    <property type="nucleotide sequence ID" value="NZ_JASJUT010000001.1"/>
</dbReference>
<evidence type="ECO:0000313" key="1">
    <source>
        <dbReference type="EMBL" id="MDK2594151.1"/>
    </source>
</evidence>
<evidence type="ECO:0000313" key="2">
    <source>
        <dbReference type="Proteomes" id="UP001231915"/>
    </source>
</evidence>
<keyword evidence="2" id="KW-1185">Reference proteome</keyword>
<dbReference type="EMBL" id="JASJUT010000001">
    <property type="protein sequence ID" value="MDK2594151.1"/>
    <property type="molecule type" value="Genomic_DNA"/>
</dbReference>
<proteinExistence type="predicted"/>
<dbReference type="Proteomes" id="UP001231915">
    <property type="component" value="Unassembled WGS sequence"/>
</dbReference>
<gene>
    <name evidence="1" type="ORF">QNM18_03575</name>
</gene>
<organism evidence="1 2">
    <name type="scientific">Pseudoalteromonas obscura</name>
    <dbReference type="NCBI Taxonomy" id="3048491"/>
    <lineage>
        <taxon>Bacteria</taxon>
        <taxon>Pseudomonadati</taxon>
        <taxon>Pseudomonadota</taxon>
        <taxon>Gammaproteobacteria</taxon>
        <taxon>Alteromonadales</taxon>
        <taxon>Pseudoalteromonadaceae</taxon>
        <taxon>Pseudoalteromonas</taxon>
    </lineage>
</organism>
<accession>A0ABT7EGH7</accession>